<accession>A0A6A6HF06</accession>
<protein>
    <submittedName>
        <fullName evidence="3">Uncharacterized protein</fullName>
    </submittedName>
</protein>
<dbReference type="Proteomes" id="UP000800092">
    <property type="component" value="Unassembled WGS sequence"/>
</dbReference>
<reference evidence="3" key="1">
    <citation type="journal article" date="2020" name="Stud. Mycol.">
        <title>101 Dothideomycetes genomes: a test case for predicting lifestyles and emergence of pathogens.</title>
        <authorList>
            <person name="Haridas S."/>
            <person name="Albert R."/>
            <person name="Binder M."/>
            <person name="Bloem J."/>
            <person name="Labutti K."/>
            <person name="Salamov A."/>
            <person name="Andreopoulos B."/>
            <person name="Baker S."/>
            <person name="Barry K."/>
            <person name="Bills G."/>
            <person name="Bluhm B."/>
            <person name="Cannon C."/>
            <person name="Castanera R."/>
            <person name="Culley D."/>
            <person name="Daum C."/>
            <person name="Ezra D."/>
            <person name="Gonzalez J."/>
            <person name="Henrissat B."/>
            <person name="Kuo A."/>
            <person name="Liang C."/>
            <person name="Lipzen A."/>
            <person name="Lutzoni F."/>
            <person name="Magnuson J."/>
            <person name="Mondo S."/>
            <person name="Nolan M."/>
            <person name="Ohm R."/>
            <person name="Pangilinan J."/>
            <person name="Park H.-J."/>
            <person name="Ramirez L."/>
            <person name="Alfaro M."/>
            <person name="Sun H."/>
            <person name="Tritt A."/>
            <person name="Yoshinaga Y."/>
            <person name="Zwiers L.-H."/>
            <person name="Turgeon B."/>
            <person name="Goodwin S."/>
            <person name="Spatafora J."/>
            <person name="Crous P."/>
            <person name="Grigoriev I."/>
        </authorList>
    </citation>
    <scope>NUCLEOTIDE SEQUENCE</scope>
    <source>
        <strain evidence="3">Tuck. ex Michener</strain>
    </source>
</reference>
<organism evidence="3 4">
    <name type="scientific">Viridothelium virens</name>
    <name type="common">Speckled blister lichen</name>
    <name type="synonym">Trypethelium virens</name>
    <dbReference type="NCBI Taxonomy" id="1048519"/>
    <lineage>
        <taxon>Eukaryota</taxon>
        <taxon>Fungi</taxon>
        <taxon>Dikarya</taxon>
        <taxon>Ascomycota</taxon>
        <taxon>Pezizomycotina</taxon>
        <taxon>Dothideomycetes</taxon>
        <taxon>Dothideomycetes incertae sedis</taxon>
        <taxon>Trypetheliales</taxon>
        <taxon>Trypetheliaceae</taxon>
        <taxon>Viridothelium</taxon>
    </lineage>
</organism>
<feature type="signal peptide" evidence="2">
    <location>
        <begin position="1"/>
        <end position="21"/>
    </location>
</feature>
<sequence>MKVFGPLGLLLTAGLVTPALSHGGSTKPQAPSAEGGSNYRQFANEVKELFPNASVAEENPSLHETTPPPVACMKKLGTQQSSKLSHKKRGSNNENQGCGLPSPKWYYYRMYTDKNKRLGKDVTVRDSDVPPRAVETITENLKNKVRTASLLPSIRTKYIANFVIISTALKAEFQIEMQVPLKSYPESKQPMSDAVRYLYDDGADGEYFGMLIEWAVKEIVYGKANAARWYAGDKDSNGRTKPLGRITITGFTERDIKHDVSKNMPFERELNANLAPASDQDINS</sequence>
<evidence type="ECO:0000256" key="1">
    <source>
        <dbReference type="SAM" id="MobiDB-lite"/>
    </source>
</evidence>
<proteinExistence type="predicted"/>
<keyword evidence="2" id="KW-0732">Signal</keyword>
<feature type="chain" id="PRO_5025569035" evidence="2">
    <location>
        <begin position="22"/>
        <end position="284"/>
    </location>
</feature>
<keyword evidence="4" id="KW-1185">Reference proteome</keyword>
<gene>
    <name evidence="3" type="ORF">EV356DRAFT_530617</name>
</gene>
<dbReference type="AlphaFoldDB" id="A0A6A6HF06"/>
<evidence type="ECO:0000256" key="2">
    <source>
        <dbReference type="SAM" id="SignalP"/>
    </source>
</evidence>
<name>A0A6A6HF06_VIRVR</name>
<evidence type="ECO:0000313" key="3">
    <source>
        <dbReference type="EMBL" id="KAF2236706.1"/>
    </source>
</evidence>
<evidence type="ECO:0000313" key="4">
    <source>
        <dbReference type="Proteomes" id="UP000800092"/>
    </source>
</evidence>
<feature type="region of interest" description="Disordered" evidence="1">
    <location>
        <begin position="56"/>
        <end position="97"/>
    </location>
</feature>
<dbReference type="EMBL" id="ML991783">
    <property type="protein sequence ID" value="KAF2236706.1"/>
    <property type="molecule type" value="Genomic_DNA"/>
</dbReference>